<sequence length="100" mass="11663">MIIHFACKDTQELFQGARIVRFISCEKQAMRKLQQLNAAASIKFLNKLPNNKLDILENDEDGQYSININDEWVLNFTWKHNAAVNVKLLERHGGEHEQRL</sequence>
<protein>
    <submittedName>
        <fullName evidence="1">Plasmid maintenance system killer protein</fullName>
    </submittedName>
</protein>
<keyword evidence="2" id="KW-1185">Reference proteome</keyword>
<dbReference type="OrthoDB" id="9801102at2"/>
<evidence type="ECO:0000313" key="2">
    <source>
        <dbReference type="Proteomes" id="UP000006457"/>
    </source>
</evidence>
<dbReference type="Pfam" id="PF05015">
    <property type="entry name" value="HigB-like_toxin"/>
    <property type="match status" value="1"/>
</dbReference>
<dbReference type="eggNOG" id="COG3549">
    <property type="taxonomic scope" value="Bacteria"/>
</dbReference>
<evidence type="ECO:0000313" key="1">
    <source>
        <dbReference type="EMBL" id="EIJ71393.1"/>
    </source>
</evidence>
<gene>
    <name evidence="1" type="ORF">HMPREF1052_0148</name>
</gene>
<dbReference type="InterPro" id="IPR007711">
    <property type="entry name" value="HigB-1"/>
</dbReference>
<accession>I3DI50</accession>
<dbReference type="Proteomes" id="UP000006457">
    <property type="component" value="Unassembled WGS sequence"/>
</dbReference>
<name>I3DI50_9PAST</name>
<organism evidence="1 2">
    <name type="scientific">Pasteurella bettyae CCUG 2042</name>
    <dbReference type="NCBI Taxonomy" id="1095749"/>
    <lineage>
        <taxon>Bacteria</taxon>
        <taxon>Pseudomonadati</taxon>
        <taxon>Pseudomonadota</taxon>
        <taxon>Gammaproteobacteria</taxon>
        <taxon>Pasteurellales</taxon>
        <taxon>Pasteurellaceae</taxon>
        <taxon>Pasteurella</taxon>
    </lineage>
</organism>
<dbReference type="InterPro" id="IPR035093">
    <property type="entry name" value="RelE/ParE_toxin_dom_sf"/>
</dbReference>
<dbReference type="SUPFAM" id="SSF143011">
    <property type="entry name" value="RelE-like"/>
    <property type="match status" value="1"/>
</dbReference>
<dbReference type="PANTHER" id="PTHR40266">
    <property type="entry name" value="TOXIN HIGB-1"/>
    <property type="match status" value="1"/>
</dbReference>
<dbReference type="Gene3D" id="3.30.2310.20">
    <property type="entry name" value="RelE-like"/>
    <property type="match status" value="1"/>
</dbReference>
<reference evidence="1 2" key="1">
    <citation type="submission" date="2012-03" db="EMBL/GenBank/DDBJ databases">
        <authorList>
            <person name="Harkins D.M."/>
            <person name="Madupu R."/>
            <person name="Durkin A.S."/>
            <person name="Torralba M."/>
            <person name="Methe B."/>
            <person name="Sutton G.G."/>
            <person name="Nelson K.E."/>
        </authorList>
    </citation>
    <scope>NUCLEOTIDE SEQUENCE [LARGE SCALE GENOMIC DNA]</scope>
    <source>
        <strain evidence="1 2">CCUG 2042</strain>
    </source>
</reference>
<dbReference type="EMBL" id="AJSX01000007">
    <property type="protein sequence ID" value="EIJ71393.1"/>
    <property type="molecule type" value="Genomic_DNA"/>
</dbReference>
<dbReference type="PANTHER" id="PTHR40266:SF2">
    <property type="entry name" value="TOXIN HIGB-1"/>
    <property type="match status" value="1"/>
</dbReference>
<dbReference type="AlphaFoldDB" id="I3DI50"/>
<dbReference type="PATRIC" id="fig|1095749.3.peg.382"/>
<proteinExistence type="predicted"/>
<comment type="caution">
    <text evidence="1">The sequence shown here is derived from an EMBL/GenBank/DDBJ whole genome shotgun (WGS) entry which is preliminary data.</text>
</comment>